<keyword evidence="2 8" id="KW-0812">Transmembrane</keyword>
<evidence type="ECO:0000256" key="2">
    <source>
        <dbReference type="ARBA" id="ARBA00022692"/>
    </source>
</evidence>
<feature type="transmembrane region" description="Helical" evidence="8">
    <location>
        <begin position="444"/>
        <end position="467"/>
    </location>
</feature>
<dbReference type="Gene3D" id="3.90.70.10">
    <property type="entry name" value="Cysteine proteinases"/>
    <property type="match status" value="1"/>
</dbReference>
<keyword evidence="4 11" id="KW-0067">ATP-binding</keyword>
<reference evidence="11 12" key="1">
    <citation type="submission" date="2015-12" db="EMBL/GenBank/DDBJ databases">
        <title>Genome sequence of the marine Rhodobacteraceae strain O3.65, Candidatus Tritonibacter horizontis.</title>
        <authorList>
            <person name="Poehlein A."/>
            <person name="Giebel H.A."/>
            <person name="Voget S."/>
            <person name="Brinkhoff T."/>
        </authorList>
    </citation>
    <scope>NUCLEOTIDE SEQUENCE [LARGE SCALE GENOMIC DNA]</scope>
    <source>
        <strain evidence="11 12">O3.65</strain>
    </source>
</reference>
<dbReference type="InterPro" id="IPR039421">
    <property type="entry name" value="Type_1_exporter"/>
</dbReference>
<feature type="compositionally biased region" description="Pro residues" evidence="7">
    <location>
        <begin position="78"/>
        <end position="88"/>
    </location>
</feature>
<proteinExistence type="predicted"/>
<dbReference type="GO" id="GO:0005524">
    <property type="term" value="F:ATP binding"/>
    <property type="evidence" value="ECO:0007669"/>
    <property type="project" value="UniProtKB-KW"/>
</dbReference>
<dbReference type="OrthoDB" id="9808328at2"/>
<dbReference type="InterPro" id="IPR036640">
    <property type="entry name" value="ABC1_TM_sf"/>
</dbReference>
<dbReference type="Pfam" id="PF00664">
    <property type="entry name" value="ABC_membrane"/>
    <property type="match status" value="1"/>
</dbReference>
<sequence>MTDRDNHSPEQPTPPPKKRRLKLSDVSGGLSLKRRKSGEKTAKSGGLKLSKVVALPSVTPPPATDFALDDGAAILNLPPAPVPDPAPAADPVVVRDPQGSPAAADTAAAPDTAAPEASTVEPATSPDAAGQPETPEGAPPPAQVATTDAETDETEGETDARTDTGTGTEPKSAKLRAAEDAAYQQRLKARAQLLCRLASLRGVPPAPQDMVEHLQSCGDASLRPEAMTSALVTAGLKARIVQLKRPSPRHWPGIAIMQGGQPVLVLSQGKAGVTVYDTSCPDNRAEVPMQDFMPFFTGQILTARATVAQLAQRHTPQLDNSHWFWGEFPKYRRQIGEVMLGSLVANLLAVAVALFSLQVYDRVVPHQSQATLWVLAIGALMAIAMEGMLKLARARITDASGRQIDLAVQHKLMRRVIGLRMDQSPLPPSGLFAAMRDFSSVREFFTSSTLSTLADVPFIAVFLLLVASIGGPVVYVIIIGGILMLLPGYFIQKKMLAMTRLAQGASSKSGRLLHEVVSEMETIKTQRGEERILRQWDELNLLSSQASNGQRKLASALTYWSQGVQQATYISAVILGTYMVFAGEFTVGTIIATGILTSRTLAPLTQFAGTLARWSNVRAALDALDVIADAKQERETGRAYLRRDQIQGRFELREVVFRYDPEGAPNVDVPAVAVTPGQRVAVLGVNGSGKSTLLKLLAGLYTPQRGRVMIDGTDMSQIEPRDLRRHIGYLGQEVKLFAGTLRDNLNLSLLSHDDARVMEALEFAGLAPFVQSHPRGLDLMIGDGGSGLSIGQRQAVGWARLHLQNPSVVLLDEPTAALDQTLERTLVSRLDAWLETRTAIIATHRMPILSLTNRTLILQAGRMVVDGPRDEVLAHLNGKAKAS</sequence>
<dbReference type="Proteomes" id="UP000068382">
    <property type="component" value="Unassembled WGS sequence"/>
</dbReference>
<gene>
    <name evidence="11" type="primary">apxIB</name>
    <name evidence="11" type="ORF">TRIHO_16620</name>
</gene>
<keyword evidence="3" id="KW-0547">Nucleotide-binding</keyword>
<feature type="transmembrane region" description="Helical" evidence="8">
    <location>
        <begin position="338"/>
        <end position="360"/>
    </location>
</feature>
<feature type="transmembrane region" description="Helical" evidence="8">
    <location>
        <begin position="372"/>
        <end position="392"/>
    </location>
</feature>
<dbReference type="InterPro" id="IPR003593">
    <property type="entry name" value="AAA+_ATPase"/>
</dbReference>
<evidence type="ECO:0000313" key="11">
    <source>
        <dbReference type="EMBL" id="KUP93453.1"/>
    </source>
</evidence>
<feature type="transmembrane region" description="Helical" evidence="8">
    <location>
        <begin position="473"/>
        <end position="491"/>
    </location>
</feature>
<dbReference type="RefSeq" id="WP_068241968.1">
    <property type="nucleotide sequence ID" value="NZ_LPUY01000052.1"/>
</dbReference>
<evidence type="ECO:0000256" key="1">
    <source>
        <dbReference type="ARBA" id="ARBA00004651"/>
    </source>
</evidence>
<comment type="caution">
    <text evidence="11">The sequence shown here is derived from an EMBL/GenBank/DDBJ whole genome shotgun (WGS) entry which is preliminary data.</text>
</comment>
<feature type="domain" description="ABC transmembrane type-1" evidence="10">
    <location>
        <begin position="338"/>
        <end position="616"/>
    </location>
</feature>
<organism evidence="11 12">
    <name type="scientific">Tritonibacter horizontis</name>
    <dbReference type="NCBI Taxonomy" id="1768241"/>
    <lineage>
        <taxon>Bacteria</taxon>
        <taxon>Pseudomonadati</taxon>
        <taxon>Pseudomonadota</taxon>
        <taxon>Alphaproteobacteria</taxon>
        <taxon>Rhodobacterales</taxon>
        <taxon>Paracoccaceae</taxon>
        <taxon>Tritonibacter</taxon>
    </lineage>
</organism>
<dbReference type="InterPro" id="IPR027417">
    <property type="entry name" value="P-loop_NTPase"/>
</dbReference>
<dbReference type="Gene3D" id="3.40.50.300">
    <property type="entry name" value="P-loop containing nucleotide triphosphate hydrolases"/>
    <property type="match status" value="1"/>
</dbReference>
<comment type="subcellular location">
    <subcellularLocation>
        <location evidence="1">Cell membrane</location>
        <topology evidence="1">Multi-pass membrane protein</topology>
    </subcellularLocation>
</comment>
<dbReference type="AlphaFoldDB" id="A0A132BYH7"/>
<keyword evidence="12" id="KW-1185">Reference proteome</keyword>
<dbReference type="SUPFAM" id="SSF90123">
    <property type="entry name" value="ABC transporter transmembrane region"/>
    <property type="match status" value="1"/>
</dbReference>
<dbReference type="PATRIC" id="fig|1768241.3.peg.1744"/>
<dbReference type="SMART" id="SM00382">
    <property type="entry name" value="AAA"/>
    <property type="match status" value="1"/>
</dbReference>
<feature type="domain" description="ABC transporter" evidence="9">
    <location>
        <begin position="650"/>
        <end position="883"/>
    </location>
</feature>
<evidence type="ECO:0000256" key="3">
    <source>
        <dbReference type="ARBA" id="ARBA00022741"/>
    </source>
</evidence>
<dbReference type="GO" id="GO:0016887">
    <property type="term" value="F:ATP hydrolysis activity"/>
    <property type="evidence" value="ECO:0007669"/>
    <property type="project" value="InterPro"/>
</dbReference>
<dbReference type="PANTHER" id="PTHR43394:SF1">
    <property type="entry name" value="ATP-BINDING CASSETTE SUB-FAMILY B MEMBER 10, MITOCHONDRIAL"/>
    <property type="match status" value="1"/>
</dbReference>
<protein>
    <submittedName>
        <fullName evidence="11">Toxin RTX-I translocation ATP-binding protein</fullName>
    </submittedName>
</protein>
<keyword evidence="5 8" id="KW-1133">Transmembrane helix</keyword>
<evidence type="ECO:0000259" key="9">
    <source>
        <dbReference type="PROSITE" id="PS50893"/>
    </source>
</evidence>
<name>A0A132BYH7_9RHOB</name>
<dbReference type="Pfam" id="PF00005">
    <property type="entry name" value="ABC_tran"/>
    <property type="match status" value="1"/>
</dbReference>
<dbReference type="InterPro" id="IPR011527">
    <property type="entry name" value="ABC1_TM_dom"/>
</dbReference>
<evidence type="ECO:0000256" key="4">
    <source>
        <dbReference type="ARBA" id="ARBA00022840"/>
    </source>
</evidence>
<dbReference type="EMBL" id="LPUY01000052">
    <property type="protein sequence ID" value="KUP93453.1"/>
    <property type="molecule type" value="Genomic_DNA"/>
</dbReference>
<evidence type="ECO:0000256" key="6">
    <source>
        <dbReference type="ARBA" id="ARBA00023136"/>
    </source>
</evidence>
<dbReference type="PROSITE" id="PS50929">
    <property type="entry name" value="ABC_TM1F"/>
    <property type="match status" value="1"/>
</dbReference>
<dbReference type="InterPro" id="IPR003439">
    <property type="entry name" value="ABC_transporter-like_ATP-bd"/>
</dbReference>
<dbReference type="GO" id="GO:0005886">
    <property type="term" value="C:plasma membrane"/>
    <property type="evidence" value="ECO:0007669"/>
    <property type="project" value="UniProtKB-SubCell"/>
</dbReference>
<evidence type="ECO:0000259" key="10">
    <source>
        <dbReference type="PROSITE" id="PS50929"/>
    </source>
</evidence>
<evidence type="ECO:0000256" key="5">
    <source>
        <dbReference type="ARBA" id="ARBA00022989"/>
    </source>
</evidence>
<accession>A0A132BYH7</accession>
<dbReference type="PANTHER" id="PTHR43394">
    <property type="entry name" value="ATP-DEPENDENT PERMEASE MDL1, MITOCHONDRIAL"/>
    <property type="match status" value="1"/>
</dbReference>
<evidence type="ECO:0000256" key="8">
    <source>
        <dbReference type="SAM" id="Phobius"/>
    </source>
</evidence>
<keyword evidence="6 8" id="KW-0472">Membrane</keyword>
<dbReference type="CDD" id="cd03245">
    <property type="entry name" value="ABCC_bacteriocin_exporters"/>
    <property type="match status" value="1"/>
</dbReference>
<evidence type="ECO:0000256" key="7">
    <source>
        <dbReference type="SAM" id="MobiDB-lite"/>
    </source>
</evidence>
<evidence type="ECO:0000313" key="12">
    <source>
        <dbReference type="Proteomes" id="UP000068382"/>
    </source>
</evidence>
<dbReference type="SUPFAM" id="SSF52540">
    <property type="entry name" value="P-loop containing nucleoside triphosphate hydrolases"/>
    <property type="match status" value="1"/>
</dbReference>
<dbReference type="Gene3D" id="1.20.1560.10">
    <property type="entry name" value="ABC transporter type 1, transmembrane domain"/>
    <property type="match status" value="1"/>
</dbReference>
<feature type="compositionally biased region" description="Low complexity" evidence="7">
    <location>
        <begin position="89"/>
        <end position="115"/>
    </location>
</feature>
<dbReference type="GO" id="GO:0015421">
    <property type="term" value="F:ABC-type oligopeptide transporter activity"/>
    <property type="evidence" value="ECO:0007669"/>
    <property type="project" value="TreeGrafter"/>
</dbReference>
<dbReference type="PROSITE" id="PS50893">
    <property type="entry name" value="ABC_TRANSPORTER_2"/>
    <property type="match status" value="1"/>
</dbReference>
<feature type="region of interest" description="Disordered" evidence="7">
    <location>
        <begin position="1"/>
        <end position="179"/>
    </location>
</feature>